<accession>A0A9Q3JIS3</accession>
<name>A0A9Q3JIS3_9BASI</name>
<sequence length="111" mass="12890">MLEKHSNPTLPYETLKNELVDINPTDRSLKNILDNPRHHANRYTEYSFKYVKESWDKSHKRPDFKLVELVLVSTLIFKNIKGPKKLKDSFAGPCMIKELHGPNSLQLELTG</sequence>
<dbReference type="Proteomes" id="UP000765509">
    <property type="component" value="Unassembled WGS sequence"/>
</dbReference>
<dbReference type="AlphaFoldDB" id="A0A9Q3JIS3"/>
<reference evidence="1" key="1">
    <citation type="submission" date="2021-03" db="EMBL/GenBank/DDBJ databases">
        <title>Draft genome sequence of rust myrtle Austropuccinia psidii MF-1, a brazilian biotype.</title>
        <authorList>
            <person name="Quecine M.C."/>
            <person name="Pachon D.M.R."/>
            <person name="Bonatelli M.L."/>
            <person name="Correr F.H."/>
            <person name="Franceschini L.M."/>
            <person name="Leite T.F."/>
            <person name="Margarido G.R.A."/>
            <person name="Almeida C.A."/>
            <person name="Ferrarezi J.A."/>
            <person name="Labate C.A."/>
        </authorList>
    </citation>
    <scope>NUCLEOTIDE SEQUENCE</scope>
    <source>
        <strain evidence="1">MF-1</strain>
    </source>
</reference>
<dbReference type="EMBL" id="AVOT02073387">
    <property type="protein sequence ID" value="MBW0562903.1"/>
    <property type="molecule type" value="Genomic_DNA"/>
</dbReference>
<evidence type="ECO:0000313" key="2">
    <source>
        <dbReference type="Proteomes" id="UP000765509"/>
    </source>
</evidence>
<organism evidence="1 2">
    <name type="scientific">Austropuccinia psidii MF-1</name>
    <dbReference type="NCBI Taxonomy" id="1389203"/>
    <lineage>
        <taxon>Eukaryota</taxon>
        <taxon>Fungi</taxon>
        <taxon>Dikarya</taxon>
        <taxon>Basidiomycota</taxon>
        <taxon>Pucciniomycotina</taxon>
        <taxon>Pucciniomycetes</taxon>
        <taxon>Pucciniales</taxon>
        <taxon>Sphaerophragmiaceae</taxon>
        <taxon>Austropuccinia</taxon>
    </lineage>
</organism>
<proteinExistence type="predicted"/>
<protein>
    <submittedName>
        <fullName evidence="1">Uncharacterized protein</fullName>
    </submittedName>
</protein>
<comment type="caution">
    <text evidence="1">The sequence shown here is derived from an EMBL/GenBank/DDBJ whole genome shotgun (WGS) entry which is preliminary data.</text>
</comment>
<gene>
    <name evidence="1" type="ORF">O181_102618</name>
</gene>
<keyword evidence="2" id="KW-1185">Reference proteome</keyword>
<evidence type="ECO:0000313" key="1">
    <source>
        <dbReference type="EMBL" id="MBW0562903.1"/>
    </source>
</evidence>